<feature type="region of interest" description="Disordered" evidence="3">
    <location>
        <begin position="1"/>
        <end position="26"/>
    </location>
</feature>
<gene>
    <name evidence="4" type="primary">rsmD</name>
    <name evidence="4" type="ORF">GC722_13985</name>
</gene>
<protein>
    <submittedName>
        <fullName evidence="4">16S rRNA (Guanine(966)-N(2))-methyltransferase RsmD</fullName>
        <ecNumber evidence="4">2.1.1.171</ecNumber>
    </submittedName>
</protein>
<dbReference type="InterPro" id="IPR004398">
    <property type="entry name" value="RNA_MeTrfase_RsmD"/>
</dbReference>
<feature type="region of interest" description="Disordered" evidence="3">
    <location>
        <begin position="188"/>
        <end position="213"/>
    </location>
</feature>
<evidence type="ECO:0000256" key="2">
    <source>
        <dbReference type="ARBA" id="ARBA00022679"/>
    </source>
</evidence>
<dbReference type="AlphaFoldDB" id="A0A6A9UZA2"/>
<dbReference type="PIRSF" id="PIRSF004553">
    <property type="entry name" value="CHP00095"/>
    <property type="match status" value="1"/>
</dbReference>
<evidence type="ECO:0000313" key="5">
    <source>
        <dbReference type="Proteomes" id="UP000435304"/>
    </source>
</evidence>
<dbReference type="SUPFAM" id="SSF53335">
    <property type="entry name" value="S-adenosyl-L-methionine-dependent methyltransferases"/>
    <property type="match status" value="1"/>
</dbReference>
<keyword evidence="2 4" id="KW-0808">Transferase</keyword>
<feature type="compositionally biased region" description="Basic and acidic residues" evidence="3">
    <location>
        <begin position="12"/>
        <end position="26"/>
    </location>
</feature>
<comment type="caution">
    <text evidence="4">The sequence shown here is derived from an EMBL/GenBank/DDBJ whole genome shotgun (WGS) entry which is preliminary data.</text>
</comment>
<dbReference type="GO" id="GO:0052913">
    <property type="term" value="F:16S rRNA (guanine(966)-N(2))-methyltransferase activity"/>
    <property type="evidence" value="ECO:0007669"/>
    <property type="project" value="UniProtKB-EC"/>
</dbReference>
<dbReference type="PROSITE" id="PS00092">
    <property type="entry name" value="N6_MTASE"/>
    <property type="match status" value="1"/>
</dbReference>
<organism evidence="4 5">
    <name type="scientific">Auraticoccus cholistanensis</name>
    <dbReference type="NCBI Taxonomy" id="2656650"/>
    <lineage>
        <taxon>Bacteria</taxon>
        <taxon>Bacillati</taxon>
        <taxon>Actinomycetota</taxon>
        <taxon>Actinomycetes</taxon>
        <taxon>Propionibacteriales</taxon>
        <taxon>Propionibacteriaceae</taxon>
        <taxon>Auraticoccus</taxon>
    </lineage>
</organism>
<dbReference type="CDD" id="cd02440">
    <property type="entry name" value="AdoMet_MTases"/>
    <property type="match status" value="1"/>
</dbReference>
<keyword evidence="5" id="KW-1185">Reference proteome</keyword>
<dbReference type="Gene3D" id="3.40.50.150">
    <property type="entry name" value="Vaccinia Virus protein VP39"/>
    <property type="match status" value="1"/>
</dbReference>
<dbReference type="Pfam" id="PF03602">
    <property type="entry name" value="Cons_hypoth95"/>
    <property type="match status" value="1"/>
</dbReference>
<accession>A0A6A9UZA2</accession>
<evidence type="ECO:0000256" key="3">
    <source>
        <dbReference type="SAM" id="MobiDB-lite"/>
    </source>
</evidence>
<dbReference type="RefSeq" id="WP_331714849.1">
    <property type="nucleotide sequence ID" value="NZ_WPCU01000010.1"/>
</dbReference>
<dbReference type="EMBL" id="WPCU01000010">
    <property type="protein sequence ID" value="MVA77127.1"/>
    <property type="molecule type" value="Genomic_DNA"/>
</dbReference>
<evidence type="ECO:0000313" key="4">
    <source>
        <dbReference type="EMBL" id="MVA77127.1"/>
    </source>
</evidence>
<dbReference type="PANTHER" id="PTHR43542:SF1">
    <property type="entry name" value="METHYLTRANSFERASE"/>
    <property type="match status" value="1"/>
</dbReference>
<keyword evidence="1 4" id="KW-0489">Methyltransferase</keyword>
<dbReference type="NCBIfam" id="TIGR00095">
    <property type="entry name" value="16S rRNA (guanine(966)-N(2))-methyltransferase RsmD"/>
    <property type="match status" value="1"/>
</dbReference>
<dbReference type="GO" id="GO:0003676">
    <property type="term" value="F:nucleic acid binding"/>
    <property type="evidence" value="ECO:0007669"/>
    <property type="project" value="InterPro"/>
</dbReference>
<dbReference type="InterPro" id="IPR002052">
    <property type="entry name" value="DNA_methylase_N6_adenine_CS"/>
</dbReference>
<proteinExistence type="predicted"/>
<sequence length="213" mass="22974">MSRIIAGRHGGRRIETPDGPHTRPTTDRVRESFFSALASWAGTADEPVDHWFDGLAFLDLFAGSGAVGLEAASRGASTVLLVERDRATAELCRRNAAALGVPARVRTAAVRTLLAERAPQPFDVCWFDPPYALPSTELDELVAAVLAGGWLARNGVVVLERARRADPPRWPAGLESWSRRYGETVLHWAQPGEDGPVPAGPHGAGEPREPEES</sequence>
<name>A0A6A9UZA2_9ACTN</name>
<dbReference type="Proteomes" id="UP000435304">
    <property type="component" value="Unassembled WGS sequence"/>
</dbReference>
<reference evidence="4 5" key="1">
    <citation type="submission" date="2019-12" db="EMBL/GenBank/DDBJ databases">
        <title>Auraticoccus cholistani sp. nov., an actinomycete isolated from soil of Cholistan desert.</title>
        <authorList>
            <person name="Cheema M.T."/>
        </authorList>
    </citation>
    <scope>NUCLEOTIDE SEQUENCE [LARGE SCALE GENOMIC DNA]</scope>
    <source>
        <strain evidence="4 5">F435</strain>
    </source>
</reference>
<dbReference type="InterPro" id="IPR029063">
    <property type="entry name" value="SAM-dependent_MTases_sf"/>
</dbReference>
<dbReference type="EC" id="2.1.1.171" evidence="4"/>
<evidence type="ECO:0000256" key="1">
    <source>
        <dbReference type="ARBA" id="ARBA00022603"/>
    </source>
</evidence>
<dbReference type="PANTHER" id="PTHR43542">
    <property type="entry name" value="METHYLTRANSFERASE"/>
    <property type="match status" value="1"/>
</dbReference>